<evidence type="ECO:0000313" key="3">
    <source>
        <dbReference type="Proteomes" id="UP000627155"/>
    </source>
</evidence>
<sequence length="49" mass="5464">MKNVQIIMVLVGCIFLLIGLMTNQQIGISFLVIGLAMLLFGIIKETKRK</sequence>
<keyword evidence="3" id="KW-1185">Reference proteome</keyword>
<protein>
    <submittedName>
        <fullName evidence="2">Uncharacterized protein</fullName>
    </submittedName>
</protein>
<dbReference type="EMBL" id="CP069486">
    <property type="protein sequence ID" value="QRO85473.1"/>
    <property type="molecule type" value="Genomic_DNA"/>
</dbReference>
<dbReference type="RefSeq" id="WP_016912696.1">
    <property type="nucleotide sequence ID" value="NZ_CANQVP010000025.1"/>
</dbReference>
<feature type="transmembrane region" description="Helical" evidence="1">
    <location>
        <begin position="27"/>
        <end position="43"/>
    </location>
</feature>
<keyword evidence="1" id="KW-0472">Membrane</keyword>
<accession>A0ABX7HG12</accession>
<evidence type="ECO:0000256" key="1">
    <source>
        <dbReference type="SAM" id="Phobius"/>
    </source>
</evidence>
<gene>
    <name evidence="2" type="ORF">I6J37_01855</name>
</gene>
<dbReference type="Proteomes" id="UP000627155">
    <property type="component" value="Chromosome"/>
</dbReference>
<organism evidence="2 3">
    <name type="scientific">Mammaliicoccus vitulinus</name>
    <dbReference type="NCBI Taxonomy" id="71237"/>
    <lineage>
        <taxon>Bacteria</taxon>
        <taxon>Bacillati</taxon>
        <taxon>Bacillota</taxon>
        <taxon>Bacilli</taxon>
        <taxon>Bacillales</taxon>
        <taxon>Staphylococcaceae</taxon>
        <taxon>Mammaliicoccus</taxon>
    </lineage>
</organism>
<keyword evidence="1" id="KW-1133">Transmembrane helix</keyword>
<evidence type="ECO:0000313" key="2">
    <source>
        <dbReference type="EMBL" id="QRO85473.1"/>
    </source>
</evidence>
<name>A0ABX7HG12_9STAP</name>
<keyword evidence="1" id="KW-0812">Transmembrane</keyword>
<reference evidence="2 3" key="1">
    <citation type="submission" date="2021-02" db="EMBL/GenBank/DDBJ databases">
        <title>FDA dAtabase for Regulatory Grade micrObial Sequences (FDA-ARGOS): Supporting development and validation of Infectious Disease Dx tests.</title>
        <authorList>
            <person name="Sproer C."/>
            <person name="Gronow S."/>
            <person name="Severitt S."/>
            <person name="Schroder I."/>
            <person name="Tallon L."/>
            <person name="Sadzewicz L."/>
            <person name="Zhao X."/>
            <person name="Boylan J."/>
            <person name="Ott S."/>
            <person name="Bowen H."/>
            <person name="Vavikolanu K."/>
            <person name="Mehta A."/>
            <person name="Aluvathingal J."/>
            <person name="Nadendla S."/>
            <person name="Lowell S."/>
            <person name="Myers T."/>
            <person name="Yan Y."/>
            <person name="Sichtig H."/>
        </authorList>
    </citation>
    <scope>NUCLEOTIDE SEQUENCE [LARGE SCALE GENOMIC DNA]</scope>
    <source>
        <strain evidence="2 3">FDAARGOS_1207</strain>
    </source>
</reference>
<proteinExistence type="predicted"/>
<feature type="transmembrane region" description="Helical" evidence="1">
    <location>
        <begin position="5"/>
        <end position="21"/>
    </location>
</feature>